<dbReference type="Gene3D" id="2.115.10.20">
    <property type="entry name" value="Glycosyl hydrolase domain, family 43"/>
    <property type="match status" value="1"/>
</dbReference>
<keyword evidence="9" id="KW-1185">Reference proteome</keyword>
<evidence type="ECO:0000256" key="5">
    <source>
        <dbReference type="PIRSR" id="PIRSR606710-2"/>
    </source>
</evidence>
<dbReference type="STRING" id="1195236.CTER_4527"/>
<protein>
    <submittedName>
        <fullName evidence="8">Beta-xylosidase</fullName>
    </submittedName>
</protein>
<feature type="site" description="Important for catalytic activity, responsible for pKa modulation of the active site Glu and correct orientation of both the proton donor and substrate" evidence="5">
    <location>
        <position position="139"/>
    </location>
</feature>
<dbReference type="Pfam" id="PF17851">
    <property type="entry name" value="GH43_C2"/>
    <property type="match status" value="1"/>
</dbReference>
<evidence type="ECO:0000256" key="2">
    <source>
        <dbReference type="ARBA" id="ARBA00022801"/>
    </source>
</evidence>
<comment type="similarity">
    <text evidence="1 6">Belongs to the glycosyl hydrolase 43 family.</text>
</comment>
<dbReference type="SUPFAM" id="SSF49899">
    <property type="entry name" value="Concanavalin A-like lectins/glucanases"/>
    <property type="match status" value="1"/>
</dbReference>
<feature type="domain" description="Beta-xylosidase C-terminal Concanavalin A-like" evidence="7">
    <location>
        <begin position="316"/>
        <end position="495"/>
    </location>
</feature>
<dbReference type="Gene3D" id="2.60.120.200">
    <property type="match status" value="1"/>
</dbReference>
<dbReference type="AlphaFoldDB" id="S0FK60"/>
<reference evidence="8 9" key="1">
    <citation type="journal article" date="2013" name="Genome Announc.">
        <title>Draft Genome Sequence of the Cellulolytic, Mesophilic, Anaerobic Bacterium Clostridium termitidis Strain CT1112 (DSM 5398).</title>
        <authorList>
            <person name="Lal S."/>
            <person name="Ramachandran U."/>
            <person name="Zhang X."/>
            <person name="Munir R."/>
            <person name="Sparling R."/>
            <person name="Levin D.B."/>
        </authorList>
    </citation>
    <scope>NUCLEOTIDE SEQUENCE [LARGE SCALE GENOMIC DNA]</scope>
    <source>
        <strain evidence="8 9">CT1112</strain>
    </source>
</reference>
<evidence type="ECO:0000313" key="9">
    <source>
        <dbReference type="Proteomes" id="UP000014155"/>
    </source>
</evidence>
<gene>
    <name evidence="8" type="ORF">CTER_4527</name>
</gene>
<dbReference type="GO" id="GO:0005975">
    <property type="term" value="P:carbohydrate metabolic process"/>
    <property type="evidence" value="ECO:0007669"/>
    <property type="project" value="InterPro"/>
</dbReference>
<evidence type="ECO:0000313" key="8">
    <source>
        <dbReference type="EMBL" id="EMS69549.1"/>
    </source>
</evidence>
<dbReference type="Pfam" id="PF04616">
    <property type="entry name" value="Glyco_hydro_43"/>
    <property type="match status" value="1"/>
</dbReference>
<dbReference type="InterPro" id="IPR013320">
    <property type="entry name" value="ConA-like_dom_sf"/>
</dbReference>
<feature type="active site" description="Proton acceptor" evidence="4">
    <location>
        <position position="31"/>
    </location>
</feature>
<feature type="active site" description="Proton donor" evidence="4">
    <location>
        <position position="188"/>
    </location>
</feature>
<keyword evidence="2 6" id="KW-0378">Hydrolase</keyword>
<organism evidence="8 9">
    <name type="scientific">Ruminiclostridium cellobioparum subsp. termitidis CT1112</name>
    <dbReference type="NCBI Taxonomy" id="1195236"/>
    <lineage>
        <taxon>Bacteria</taxon>
        <taxon>Bacillati</taxon>
        <taxon>Bacillota</taxon>
        <taxon>Clostridia</taxon>
        <taxon>Eubacteriales</taxon>
        <taxon>Oscillospiraceae</taxon>
        <taxon>Ruminiclostridium</taxon>
    </lineage>
</organism>
<dbReference type="InterPro" id="IPR051795">
    <property type="entry name" value="Glycosyl_Hydrlase_43"/>
</dbReference>
<comment type="caution">
    <text evidence="8">The sequence shown here is derived from an EMBL/GenBank/DDBJ whole genome shotgun (WGS) entry which is preliminary data.</text>
</comment>
<dbReference type="Proteomes" id="UP000014155">
    <property type="component" value="Unassembled WGS sequence"/>
</dbReference>
<dbReference type="CDD" id="cd09001">
    <property type="entry name" value="GH43_FsAxh1-like"/>
    <property type="match status" value="1"/>
</dbReference>
<keyword evidence="3 6" id="KW-0326">Glycosidase</keyword>
<evidence type="ECO:0000256" key="3">
    <source>
        <dbReference type="ARBA" id="ARBA00023295"/>
    </source>
</evidence>
<dbReference type="PATRIC" id="fig|1195236.3.peg.4709"/>
<evidence type="ECO:0000259" key="7">
    <source>
        <dbReference type="Pfam" id="PF17851"/>
    </source>
</evidence>
<dbReference type="EMBL" id="AORV01000065">
    <property type="protein sequence ID" value="EMS69549.1"/>
    <property type="molecule type" value="Genomic_DNA"/>
</dbReference>
<evidence type="ECO:0000256" key="1">
    <source>
        <dbReference type="ARBA" id="ARBA00009865"/>
    </source>
</evidence>
<dbReference type="InterPro" id="IPR023296">
    <property type="entry name" value="Glyco_hydro_beta-prop_sf"/>
</dbReference>
<evidence type="ECO:0000256" key="6">
    <source>
        <dbReference type="RuleBase" id="RU361187"/>
    </source>
</evidence>
<name>S0FK60_RUMCE</name>
<dbReference type="eggNOG" id="COG3507">
    <property type="taxonomic scope" value="Bacteria"/>
</dbReference>
<accession>S0FK60</accession>
<dbReference type="PANTHER" id="PTHR42812:SF12">
    <property type="entry name" value="BETA-XYLOSIDASE-RELATED"/>
    <property type="match status" value="1"/>
</dbReference>
<sequence length="506" mass="56107">MDKSNLIYTGTWGDQGNGTFRNPILNADYSDPDVIRVDDTFYMVCSDFHFMGMQVLKSKDLVNWNYISQIYSGLDINENYVYMNRYGGGSWAPSIRYHNGTFYVYFCTPDEGLFMSSAKSPEGPWEQLHQLVNIKGWEDPCPFWDDDGNAYLGHSILGAGPIILHKMSPDGKCILDEGVEIYRGPVAEGTKFLKLNGYYYLIIPEGGVAAGWQTVCRSGSIYGPYEAKKVLKEGNGINGPHQGGIVDTLSGEWWFLHFQDRGTIGRVVHLNPVKWVDGWPLIGVDIDDDGIGEPVIVHRKPDTGFEHDKIVAPVTSDDFKSERLGLQWQWNHNPVNSSWSLTKRAGFLSLQPVDENTDVLLTRNVLTQKIMGDRGRIITLLDTGNIADGQQAGLTLIGKSAQWIGIKKIDGMDRVVASIDGGFIIGPCIAENKIWLLADIDINNFCSFKYSFDNKAFISLGRGFGCSNANWKGARVGIFTNGTLAGSADFEFFTYLHDGPGGGSKE</sequence>
<dbReference type="InterPro" id="IPR041542">
    <property type="entry name" value="GH43_C2"/>
</dbReference>
<evidence type="ECO:0000256" key="4">
    <source>
        <dbReference type="PIRSR" id="PIRSR606710-1"/>
    </source>
</evidence>
<dbReference type="InterPro" id="IPR006710">
    <property type="entry name" value="Glyco_hydro_43"/>
</dbReference>
<dbReference type="GO" id="GO:0004553">
    <property type="term" value="F:hydrolase activity, hydrolyzing O-glycosyl compounds"/>
    <property type="evidence" value="ECO:0007669"/>
    <property type="project" value="InterPro"/>
</dbReference>
<dbReference type="PANTHER" id="PTHR42812">
    <property type="entry name" value="BETA-XYLOSIDASE"/>
    <property type="match status" value="1"/>
</dbReference>
<proteinExistence type="inferred from homology"/>
<dbReference type="SUPFAM" id="SSF75005">
    <property type="entry name" value="Arabinanase/levansucrase/invertase"/>
    <property type="match status" value="1"/>
</dbReference>
<dbReference type="RefSeq" id="WP_004629787.1">
    <property type="nucleotide sequence ID" value="NZ_AORV01000065.1"/>
</dbReference>